<organism evidence="1 2">
    <name type="scientific">Ramazzottius varieornatus</name>
    <name type="common">Water bear</name>
    <name type="synonym">Tardigrade</name>
    <dbReference type="NCBI Taxonomy" id="947166"/>
    <lineage>
        <taxon>Eukaryota</taxon>
        <taxon>Metazoa</taxon>
        <taxon>Ecdysozoa</taxon>
        <taxon>Tardigrada</taxon>
        <taxon>Eutardigrada</taxon>
        <taxon>Parachela</taxon>
        <taxon>Hypsibioidea</taxon>
        <taxon>Ramazzottiidae</taxon>
        <taxon>Ramazzottius</taxon>
    </lineage>
</organism>
<gene>
    <name evidence="1" type="primary">RvY_05622-1</name>
    <name evidence="1" type="synonym">RvY_05622.1</name>
    <name evidence="1" type="ORF">RvY_05622</name>
</gene>
<name>A0A1D1UVP4_RAMVA</name>
<accession>A0A1D1UVP4</accession>
<proteinExistence type="predicted"/>
<comment type="caution">
    <text evidence="1">The sequence shown here is derived from an EMBL/GenBank/DDBJ whole genome shotgun (WGS) entry which is preliminary data.</text>
</comment>
<evidence type="ECO:0000313" key="2">
    <source>
        <dbReference type="Proteomes" id="UP000186922"/>
    </source>
</evidence>
<protein>
    <submittedName>
        <fullName evidence="1">Uncharacterized protein</fullName>
    </submittedName>
</protein>
<keyword evidence="2" id="KW-1185">Reference proteome</keyword>
<reference evidence="1 2" key="1">
    <citation type="journal article" date="2016" name="Nat. Commun.">
        <title>Extremotolerant tardigrade genome and improved radiotolerance of human cultured cells by tardigrade-unique protein.</title>
        <authorList>
            <person name="Hashimoto T."/>
            <person name="Horikawa D.D."/>
            <person name="Saito Y."/>
            <person name="Kuwahara H."/>
            <person name="Kozuka-Hata H."/>
            <person name="Shin-I T."/>
            <person name="Minakuchi Y."/>
            <person name="Ohishi K."/>
            <person name="Motoyama A."/>
            <person name="Aizu T."/>
            <person name="Enomoto A."/>
            <person name="Kondo K."/>
            <person name="Tanaka S."/>
            <person name="Hara Y."/>
            <person name="Koshikawa S."/>
            <person name="Sagara H."/>
            <person name="Miura T."/>
            <person name="Yokobori S."/>
            <person name="Miyagawa K."/>
            <person name="Suzuki Y."/>
            <person name="Kubo T."/>
            <person name="Oyama M."/>
            <person name="Kohara Y."/>
            <person name="Fujiyama A."/>
            <person name="Arakawa K."/>
            <person name="Katayama T."/>
            <person name="Toyoda A."/>
            <person name="Kunieda T."/>
        </authorList>
    </citation>
    <scope>NUCLEOTIDE SEQUENCE [LARGE SCALE GENOMIC DNA]</scope>
    <source>
        <strain evidence="1 2">YOKOZUNA-1</strain>
    </source>
</reference>
<dbReference type="EMBL" id="BDGG01000002">
    <property type="protein sequence ID" value="GAU93729.1"/>
    <property type="molecule type" value="Genomic_DNA"/>
</dbReference>
<dbReference type="Proteomes" id="UP000186922">
    <property type="component" value="Unassembled WGS sequence"/>
</dbReference>
<evidence type="ECO:0000313" key="1">
    <source>
        <dbReference type="EMBL" id="GAU93729.1"/>
    </source>
</evidence>
<dbReference type="AlphaFoldDB" id="A0A1D1UVP4"/>
<sequence length="78" mass="9383">MPLFSYICSLFRTVPYCRWLLNSCRLLWLREDDAWSSFFFFDFSRSSFVYQLTRYYRTKATKNGGQDCLVHVPIVTSM</sequence>